<evidence type="ECO:0000256" key="4">
    <source>
        <dbReference type="ARBA" id="ARBA00038493"/>
    </source>
</evidence>
<comment type="catalytic activity">
    <reaction evidence="5">
        <text>methylglyoxal + H2O = (R)-lactate + H(+)</text>
        <dbReference type="Rhea" id="RHEA:27754"/>
        <dbReference type="ChEBI" id="CHEBI:15377"/>
        <dbReference type="ChEBI" id="CHEBI:15378"/>
        <dbReference type="ChEBI" id="CHEBI:16004"/>
        <dbReference type="ChEBI" id="CHEBI:17158"/>
        <dbReference type="EC" id="4.2.1.130"/>
    </reaction>
</comment>
<keyword evidence="8" id="KW-1185">Reference proteome</keyword>
<keyword evidence="3" id="KW-0456">Lyase</keyword>
<accession>A0AAD4QPH4</accession>
<comment type="caution">
    <text evidence="7">The sequence shown here is derived from an EMBL/GenBank/DDBJ whole genome shotgun (WGS) entry which is preliminary data.</text>
</comment>
<dbReference type="InterPro" id="IPR029062">
    <property type="entry name" value="Class_I_gatase-like"/>
</dbReference>
<dbReference type="Gene3D" id="3.40.50.880">
    <property type="match status" value="1"/>
</dbReference>
<dbReference type="PANTHER" id="PTHR48094:SF11">
    <property type="entry name" value="GLUTATHIONE-INDEPENDENT GLYOXALASE HSP31-RELATED"/>
    <property type="match status" value="1"/>
</dbReference>
<evidence type="ECO:0000256" key="2">
    <source>
        <dbReference type="ARBA" id="ARBA00023016"/>
    </source>
</evidence>
<dbReference type="EC" id="4.2.1.130" evidence="1"/>
<protein>
    <recommendedName>
        <fullName evidence="1">D-lactate dehydratase</fullName>
        <ecNumber evidence="1">4.2.1.130</ecNumber>
    </recommendedName>
</protein>
<feature type="domain" description="DJ-1/PfpI" evidence="6">
    <location>
        <begin position="46"/>
        <end position="137"/>
    </location>
</feature>
<dbReference type="Proteomes" id="UP001203297">
    <property type="component" value="Unassembled WGS sequence"/>
</dbReference>
<evidence type="ECO:0000256" key="1">
    <source>
        <dbReference type="ARBA" id="ARBA00013134"/>
    </source>
</evidence>
<sequence length="218" mass="22981">MSRILFVATSASKSLLGAPTGYFLPEAAHPYYILSPHFAIDIATPSGTKPPLDPASVEFSKGDEAFLESAKPLSAVNPDDYIAVFYVGGHGPVIDLATDETNIQLANKFYRDGKLVSAVCHGTAALVGVTGVDGKSIFYGKTVTGFSNAEEEQIGKVKVKRHVCQSSVAIPTGEFQDIPFLLEDRIPTLGGTNLITGQNPGSSGPIAQEVLKTLLAKS</sequence>
<gene>
    <name evidence="7" type="ORF">B0F90DRAFT_1683211</name>
</gene>
<keyword evidence="2" id="KW-0346">Stress response</keyword>
<dbReference type="GO" id="GO:0019243">
    <property type="term" value="P:methylglyoxal catabolic process to D-lactate via S-lactoyl-glutathione"/>
    <property type="evidence" value="ECO:0007669"/>
    <property type="project" value="TreeGrafter"/>
</dbReference>
<evidence type="ECO:0000313" key="7">
    <source>
        <dbReference type="EMBL" id="KAI0306883.1"/>
    </source>
</evidence>
<comment type="similarity">
    <text evidence="4">Belongs to the peptidase C56 family. HSP31-like subfamily.</text>
</comment>
<evidence type="ECO:0000256" key="3">
    <source>
        <dbReference type="ARBA" id="ARBA00023239"/>
    </source>
</evidence>
<keyword evidence="7" id="KW-0315">Glutamine amidotransferase</keyword>
<dbReference type="PANTHER" id="PTHR48094">
    <property type="entry name" value="PROTEIN/NUCLEIC ACID DEGLYCASE DJ-1-RELATED"/>
    <property type="match status" value="1"/>
</dbReference>
<dbReference type="SUPFAM" id="SSF52317">
    <property type="entry name" value="Class I glutamine amidotransferase-like"/>
    <property type="match status" value="1"/>
</dbReference>
<dbReference type="InterPro" id="IPR002818">
    <property type="entry name" value="DJ-1/PfpI"/>
</dbReference>
<evidence type="ECO:0000313" key="8">
    <source>
        <dbReference type="Proteomes" id="UP001203297"/>
    </source>
</evidence>
<reference evidence="7" key="1">
    <citation type="journal article" date="2022" name="New Phytol.">
        <title>Evolutionary transition to the ectomycorrhizal habit in the genomes of a hyperdiverse lineage of mushroom-forming fungi.</title>
        <authorList>
            <person name="Looney B."/>
            <person name="Miyauchi S."/>
            <person name="Morin E."/>
            <person name="Drula E."/>
            <person name="Courty P.E."/>
            <person name="Kohler A."/>
            <person name="Kuo A."/>
            <person name="LaButti K."/>
            <person name="Pangilinan J."/>
            <person name="Lipzen A."/>
            <person name="Riley R."/>
            <person name="Andreopoulos W."/>
            <person name="He G."/>
            <person name="Johnson J."/>
            <person name="Nolan M."/>
            <person name="Tritt A."/>
            <person name="Barry K.W."/>
            <person name="Grigoriev I.V."/>
            <person name="Nagy L.G."/>
            <person name="Hibbett D."/>
            <person name="Henrissat B."/>
            <person name="Matheny P.B."/>
            <person name="Labbe J."/>
            <person name="Martin F.M."/>
        </authorList>
    </citation>
    <scope>NUCLEOTIDE SEQUENCE</scope>
    <source>
        <strain evidence="7">BPL690</strain>
    </source>
</reference>
<dbReference type="AlphaFoldDB" id="A0AAD4QPH4"/>
<dbReference type="InterPro" id="IPR050325">
    <property type="entry name" value="Prot/Nucl_acid_deglycase"/>
</dbReference>
<dbReference type="Pfam" id="PF01965">
    <property type="entry name" value="DJ-1_PfpI"/>
    <property type="match status" value="1"/>
</dbReference>
<dbReference type="GO" id="GO:0019172">
    <property type="term" value="F:glyoxalase III activity"/>
    <property type="evidence" value="ECO:0007669"/>
    <property type="project" value="UniProtKB-EC"/>
</dbReference>
<name>A0AAD4QPH4_9AGAM</name>
<dbReference type="EMBL" id="WTXG01000002">
    <property type="protein sequence ID" value="KAI0306883.1"/>
    <property type="molecule type" value="Genomic_DNA"/>
</dbReference>
<evidence type="ECO:0000256" key="5">
    <source>
        <dbReference type="ARBA" id="ARBA00048082"/>
    </source>
</evidence>
<dbReference type="GO" id="GO:0005737">
    <property type="term" value="C:cytoplasm"/>
    <property type="evidence" value="ECO:0007669"/>
    <property type="project" value="TreeGrafter"/>
</dbReference>
<evidence type="ECO:0000259" key="6">
    <source>
        <dbReference type="Pfam" id="PF01965"/>
    </source>
</evidence>
<dbReference type="CDD" id="cd03141">
    <property type="entry name" value="GATase1_Hsp31_like"/>
    <property type="match status" value="1"/>
</dbReference>
<proteinExistence type="inferred from homology"/>
<organism evidence="7 8">
    <name type="scientific">Multifurca ochricompacta</name>
    <dbReference type="NCBI Taxonomy" id="376703"/>
    <lineage>
        <taxon>Eukaryota</taxon>
        <taxon>Fungi</taxon>
        <taxon>Dikarya</taxon>
        <taxon>Basidiomycota</taxon>
        <taxon>Agaricomycotina</taxon>
        <taxon>Agaricomycetes</taxon>
        <taxon>Russulales</taxon>
        <taxon>Russulaceae</taxon>
        <taxon>Multifurca</taxon>
    </lineage>
</organism>